<comment type="caution">
    <text evidence="1">The sequence shown here is derived from an EMBL/GenBank/DDBJ whole genome shotgun (WGS) entry which is preliminary data.</text>
</comment>
<name>A0A0F9G5P9_9ZZZZ</name>
<reference evidence="1" key="1">
    <citation type="journal article" date="2015" name="Nature">
        <title>Complex archaea that bridge the gap between prokaryotes and eukaryotes.</title>
        <authorList>
            <person name="Spang A."/>
            <person name="Saw J.H."/>
            <person name="Jorgensen S.L."/>
            <person name="Zaremba-Niedzwiedzka K."/>
            <person name="Martijn J."/>
            <person name="Lind A.E."/>
            <person name="van Eijk R."/>
            <person name="Schleper C."/>
            <person name="Guy L."/>
            <person name="Ettema T.J."/>
        </authorList>
    </citation>
    <scope>NUCLEOTIDE SEQUENCE</scope>
</reference>
<protein>
    <submittedName>
        <fullName evidence="1">Uncharacterized protein</fullName>
    </submittedName>
</protein>
<dbReference type="AlphaFoldDB" id="A0A0F9G5P9"/>
<organism evidence="1">
    <name type="scientific">marine sediment metagenome</name>
    <dbReference type="NCBI Taxonomy" id="412755"/>
    <lineage>
        <taxon>unclassified sequences</taxon>
        <taxon>metagenomes</taxon>
        <taxon>ecological metagenomes</taxon>
    </lineage>
</organism>
<dbReference type="EMBL" id="LAZR01019031">
    <property type="protein sequence ID" value="KKL94043.1"/>
    <property type="molecule type" value="Genomic_DNA"/>
</dbReference>
<proteinExistence type="predicted"/>
<evidence type="ECO:0000313" key="1">
    <source>
        <dbReference type="EMBL" id="KKL94043.1"/>
    </source>
</evidence>
<gene>
    <name evidence="1" type="ORF">LCGC14_1868580</name>
</gene>
<accession>A0A0F9G5P9</accession>
<sequence length="79" mass="9376">MHKQMNDFPHLRAVSDKDAYDFVKSQSLLWVQAIEEEIKNGKTPEEILDWWANEYGRDKMATRIFHAARHIFRERSGGK</sequence>